<dbReference type="AlphaFoldDB" id="A0A8T1WCT5"/>
<dbReference type="Proteomes" id="UP000694044">
    <property type="component" value="Unassembled WGS sequence"/>
</dbReference>
<dbReference type="EMBL" id="JAGDFM010000039">
    <property type="protein sequence ID" value="KAG7389863.1"/>
    <property type="molecule type" value="Genomic_DNA"/>
</dbReference>
<feature type="region of interest" description="Disordered" evidence="1">
    <location>
        <begin position="1"/>
        <end position="31"/>
    </location>
</feature>
<protein>
    <submittedName>
        <fullName evidence="2">Uncharacterized protein</fullName>
    </submittedName>
</protein>
<dbReference type="OrthoDB" id="167697at2759"/>
<proteinExistence type="predicted"/>
<reference evidence="2" key="1">
    <citation type="submission" date="2021-02" db="EMBL/GenBank/DDBJ databases">
        <authorList>
            <person name="Palmer J.M."/>
        </authorList>
    </citation>
    <scope>NUCLEOTIDE SEQUENCE</scope>
    <source>
        <strain evidence="2">SCRP734</strain>
    </source>
</reference>
<feature type="compositionally biased region" description="Polar residues" evidence="1">
    <location>
        <begin position="138"/>
        <end position="150"/>
    </location>
</feature>
<feature type="compositionally biased region" description="Polar residues" evidence="1">
    <location>
        <begin position="16"/>
        <end position="31"/>
    </location>
</feature>
<name>A0A8T1WCT5_9STRA</name>
<evidence type="ECO:0000256" key="1">
    <source>
        <dbReference type="SAM" id="MobiDB-lite"/>
    </source>
</evidence>
<gene>
    <name evidence="2" type="ORF">PHYPSEUDO_009376</name>
</gene>
<organism evidence="2 3">
    <name type="scientific">Phytophthora pseudosyringae</name>
    <dbReference type="NCBI Taxonomy" id="221518"/>
    <lineage>
        <taxon>Eukaryota</taxon>
        <taxon>Sar</taxon>
        <taxon>Stramenopiles</taxon>
        <taxon>Oomycota</taxon>
        <taxon>Peronosporomycetes</taxon>
        <taxon>Peronosporales</taxon>
        <taxon>Peronosporaceae</taxon>
        <taxon>Phytophthora</taxon>
    </lineage>
</organism>
<feature type="region of interest" description="Disordered" evidence="1">
    <location>
        <begin position="110"/>
        <end position="242"/>
    </location>
</feature>
<sequence>MASPARDAELAVPAASDTSTPPSDSIAATSASPFALQAEIEASMEALPSPVCATDRSEETTEHEEAGTLLPSGGGEDAQDDEAVARDLDMLADTVRSIVTEVVGVEASVAKGGGEGGAKAVSTATSHEAGGNFAVETETASADDLSSNPGSDGDKSAQAVDITDVLLPEMAQKAPQDAANEATVAVPTSNNPEVGTATEGNPSAKRPAVSEGKSNFPSKKQKRADVSRSMPRAKGIAESAKR</sequence>
<keyword evidence="3" id="KW-1185">Reference proteome</keyword>
<evidence type="ECO:0000313" key="3">
    <source>
        <dbReference type="Proteomes" id="UP000694044"/>
    </source>
</evidence>
<evidence type="ECO:0000313" key="2">
    <source>
        <dbReference type="EMBL" id="KAG7389863.1"/>
    </source>
</evidence>
<comment type="caution">
    <text evidence="2">The sequence shown here is derived from an EMBL/GenBank/DDBJ whole genome shotgun (WGS) entry which is preliminary data.</text>
</comment>
<accession>A0A8T1WCT5</accession>
<feature type="compositionally biased region" description="Polar residues" evidence="1">
    <location>
        <begin position="186"/>
        <end position="201"/>
    </location>
</feature>
<feature type="region of interest" description="Disordered" evidence="1">
    <location>
        <begin position="45"/>
        <end position="82"/>
    </location>
</feature>
<feature type="compositionally biased region" description="Basic and acidic residues" evidence="1">
    <location>
        <begin position="55"/>
        <end position="66"/>
    </location>
</feature>